<protein>
    <recommendedName>
        <fullName evidence="5">Arf-GAP with coiled-coil, ANK repeat and PH domain-containing protein</fullName>
        <shortName evidence="5">Cnt-b</shortName>
    </recommendedName>
    <alternativeName>
        <fullName evidence="5">Centaurin-beta</fullName>
    </alternativeName>
</protein>
<reference evidence="7" key="1">
    <citation type="submission" date="2025-08" db="UniProtKB">
        <authorList>
            <consortium name="Ensembl"/>
        </authorList>
    </citation>
    <scope>IDENTIFICATION</scope>
</reference>
<dbReference type="InterPro" id="IPR038508">
    <property type="entry name" value="ArfGAP_dom_sf"/>
</dbReference>
<name>A0A3B4AES3_9GOBI</name>
<dbReference type="Ensembl" id="ENSPMGT00000016618.1">
    <property type="protein sequence ID" value="ENSPMGP00000015577.1"/>
    <property type="gene ID" value="ENSPMGG00000012773.1"/>
</dbReference>
<dbReference type="InterPro" id="IPR037278">
    <property type="entry name" value="ARFGAP/RecO"/>
</dbReference>
<dbReference type="PANTHER" id="PTHR23180:SF399">
    <property type="entry name" value="BLOWN FUSE, ISOFORM A-RELATED"/>
    <property type="match status" value="1"/>
</dbReference>
<comment type="domain">
    <text evidence="5">PH domain binds phospholipids including phosphatidic acid, phosphatidylinositol 3-phosphate, phosphatidylinositol 3,5-bisphosphate (PIP2) and phosphatidylinositol 3,4,5-trisphosphate (PIP3). May mediate protein binding to PIP2 or PIP3 containing membranes.</text>
</comment>
<comment type="domain">
    <text evidence="5">The BAR domain mediates homodimerization, it can neither bind membrane nor impart curvature, but instead requires the neighboring PH domain to achieve these functions.</text>
</comment>
<evidence type="ECO:0000256" key="3">
    <source>
        <dbReference type="ARBA" id="ARBA00022833"/>
    </source>
</evidence>
<keyword evidence="5" id="KW-0343">GTPase activation</keyword>
<accession>A0A3B4AES3</accession>
<comment type="activity regulation">
    <text evidence="5">GAP activity stimulated by phosphatidylinositol 4,5-bisphosphate (PIP2) and phosphatidic acid.</text>
</comment>
<keyword evidence="8" id="KW-1185">Reference proteome</keyword>
<evidence type="ECO:0000256" key="2">
    <source>
        <dbReference type="ARBA" id="ARBA00022771"/>
    </source>
</evidence>
<reference evidence="7" key="2">
    <citation type="submission" date="2025-09" db="UniProtKB">
        <authorList>
            <consortium name="Ensembl"/>
        </authorList>
    </citation>
    <scope>IDENTIFICATION</scope>
</reference>
<feature type="domain" description="Arf-GAP" evidence="6">
    <location>
        <begin position="1"/>
        <end position="70"/>
    </location>
</feature>
<evidence type="ECO:0000256" key="4">
    <source>
        <dbReference type="PROSITE-ProRule" id="PRU00288"/>
    </source>
</evidence>
<dbReference type="AlphaFoldDB" id="A0A3B4AES3"/>
<dbReference type="InterPro" id="IPR001164">
    <property type="entry name" value="ArfGAP_dom"/>
</dbReference>
<dbReference type="PRINTS" id="PR00405">
    <property type="entry name" value="REVINTRACTNG"/>
</dbReference>
<dbReference type="GO" id="GO:0008270">
    <property type="term" value="F:zinc ion binding"/>
    <property type="evidence" value="ECO:0007669"/>
    <property type="project" value="UniProtKB-KW"/>
</dbReference>
<keyword evidence="2 4" id="KW-0863">Zinc-finger</keyword>
<evidence type="ECO:0000259" key="6">
    <source>
        <dbReference type="PROSITE" id="PS50115"/>
    </source>
</evidence>
<proteinExistence type="predicted"/>
<comment type="function">
    <text evidence="5">GTPase-activating protein for the ADP ribosylation factor family.</text>
</comment>
<organism evidence="7 8">
    <name type="scientific">Periophthalmus magnuspinnatus</name>
    <dbReference type="NCBI Taxonomy" id="409849"/>
    <lineage>
        <taxon>Eukaryota</taxon>
        <taxon>Metazoa</taxon>
        <taxon>Chordata</taxon>
        <taxon>Craniata</taxon>
        <taxon>Vertebrata</taxon>
        <taxon>Euteleostomi</taxon>
        <taxon>Actinopterygii</taxon>
        <taxon>Neopterygii</taxon>
        <taxon>Teleostei</taxon>
        <taxon>Neoteleostei</taxon>
        <taxon>Acanthomorphata</taxon>
        <taxon>Gobiaria</taxon>
        <taxon>Gobiiformes</taxon>
        <taxon>Gobioidei</taxon>
        <taxon>Gobiidae</taxon>
        <taxon>Oxudercinae</taxon>
        <taxon>Periophthalmus</taxon>
    </lineage>
</organism>
<evidence type="ECO:0000256" key="1">
    <source>
        <dbReference type="ARBA" id="ARBA00022723"/>
    </source>
</evidence>
<evidence type="ECO:0000313" key="8">
    <source>
        <dbReference type="Proteomes" id="UP000261520"/>
    </source>
</evidence>
<keyword evidence="5" id="KW-0677">Repeat</keyword>
<dbReference type="Gene3D" id="1.10.220.150">
    <property type="entry name" value="Arf GTPase activating protein"/>
    <property type="match status" value="1"/>
</dbReference>
<sequence>MAQQVWTKQALQGAGNLWCCDCGAEEPRWASVNLGVTVCIHCSGIHRSLGVHVSKVRSITLDSWDPEHLKVQVQNSTGFATNCLYKWTELTC</sequence>
<keyword evidence="5" id="KW-0967">Endosome</keyword>
<comment type="subcellular location">
    <subcellularLocation>
        <location evidence="5">Endosome membrane</location>
        <topology evidence="5">Peripheral membrane protein</topology>
    </subcellularLocation>
</comment>
<dbReference type="GO" id="GO:0005096">
    <property type="term" value="F:GTPase activator activity"/>
    <property type="evidence" value="ECO:0007669"/>
    <property type="project" value="UniProtKB-KW"/>
</dbReference>
<evidence type="ECO:0000256" key="5">
    <source>
        <dbReference type="RuleBase" id="RU369028"/>
    </source>
</evidence>
<dbReference type="SUPFAM" id="SSF57863">
    <property type="entry name" value="ArfGap/RecO-like zinc finger"/>
    <property type="match status" value="1"/>
</dbReference>
<dbReference type="STRING" id="409849.ENSPMGP00000015577"/>
<dbReference type="SMART" id="SM00105">
    <property type="entry name" value="ArfGap"/>
    <property type="match status" value="1"/>
</dbReference>
<keyword evidence="3 5" id="KW-0862">Zinc</keyword>
<dbReference type="PROSITE" id="PS50115">
    <property type="entry name" value="ARFGAP"/>
    <property type="match status" value="1"/>
</dbReference>
<dbReference type="GO" id="GO:0010008">
    <property type="term" value="C:endosome membrane"/>
    <property type="evidence" value="ECO:0007669"/>
    <property type="project" value="UniProtKB-SubCell"/>
</dbReference>
<dbReference type="Proteomes" id="UP000261520">
    <property type="component" value="Unplaced"/>
</dbReference>
<dbReference type="InterPro" id="IPR045258">
    <property type="entry name" value="ACAP1/2/3-like"/>
</dbReference>
<keyword evidence="5" id="KW-0040">ANK repeat</keyword>
<evidence type="ECO:0000313" key="7">
    <source>
        <dbReference type="Ensembl" id="ENSPMGP00000015577.1"/>
    </source>
</evidence>
<dbReference type="Pfam" id="PF01412">
    <property type="entry name" value="ArfGap"/>
    <property type="match status" value="1"/>
</dbReference>
<dbReference type="PANTHER" id="PTHR23180">
    <property type="entry name" value="CENTAURIN/ARF"/>
    <property type="match status" value="1"/>
</dbReference>
<keyword evidence="1 5" id="KW-0479">Metal-binding</keyword>